<dbReference type="KEGG" id="bjp:RN69_39690"/>
<comment type="caution">
    <text evidence="1">The sequence shown here is derived from an EMBL/GenBank/DDBJ whole genome shotgun (WGS) entry which is preliminary data.</text>
</comment>
<evidence type="ECO:0000313" key="2">
    <source>
        <dbReference type="Proteomes" id="UP000030377"/>
    </source>
</evidence>
<dbReference type="EMBL" id="JRPN01000032">
    <property type="protein sequence ID" value="KGT74459.1"/>
    <property type="molecule type" value="Genomic_DNA"/>
</dbReference>
<dbReference type="Proteomes" id="UP000030377">
    <property type="component" value="Unassembled WGS sequence"/>
</dbReference>
<name>A0A0A3XMG2_BRAJP</name>
<sequence>MIESKTCQVRLGTRQQLDAHSMIFQVRCELLRESECTWIFLAAGCCDVPLASPTADFDGNGDAQSHGASGFVRG</sequence>
<dbReference type="OrthoDB" id="8244417at2"/>
<dbReference type="PATRIC" id="fig|375.38.peg.8582"/>
<accession>A0A0A3XMG2</accession>
<evidence type="ECO:0000313" key="1">
    <source>
        <dbReference type="EMBL" id="KGT74459.1"/>
    </source>
</evidence>
<gene>
    <name evidence="1" type="ORF">MA20_38950</name>
</gene>
<organism evidence="1 2">
    <name type="scientific">Bradyrhizobium japonicum</name>
    <dbReference type="NCBI Taxonomy" id="375"/>
    <lineage>
        <taxon>Bacteria</taxon>
        <taxon>Pseudomonadati</taxon>
        <taxon>Pseudomonadota</taxon>
        <taxon>Alphaproteobacteria</taxon>
        <taxon>Hyphomicrobiales</taxon>
        <taxon>Nitrobacteraceae</taxon>
        <taxon>Bradyrhizobium</taxon>
    </lineage>
</organism>
<reference evidence="1 2" key="1">
    <citation type="submission" date="2014-09" db="EMBL/GenBank/DDBJ databases">
        <title>Draft genome of Bradyrhizobium japonicum Is-34.</title>
        <authorList>
            <person name="Tsurumaru H."/>
            <person name="Yamakawa T."/>
            <person name="Hashimoto S."/>
            <person name="Okizaki K."/>
            <person name="Kanesaki Y."/>
            <person name="Yoshikawa H."/>
            <person name="Yajima S."/>
        </authorList>
    </citation>
    <scope>NUCLEOTIDE SEQUENCE [LARGE SCALE GENOMIC DNA]</scope>
    <source>
        <strain evidence="1 2">Is-34</strain>
    </source>
</reference>
<dbReference type="AlphaFoldDB" id="A0A0A3XMG2"/>
<proteinExistence type="predicted"/>
<protein>
    <submittedName>
        <fullName evidence="1">Uncharacterized protein</fullName>
    </submittedName>
</protein>